<evidence type="ECO:0000256" key="3">
    <source>
        <dbReference type="ARBA" id="ARBA00022692"/>
    </source>
</evidence>
<feature type="transmembrane region" description="Helical" evidence="6">
    <location>
        <begin position="144"/>
        <end position="162"/>
    </location>
</feature>
<dbReference type="InterPro" id="IPR001851">
    <property type="entry name" value="ABC_transp_permease"/>
</dbReference>
<accession>A0A256FF75</accession>
<evidence type="ECO:0000256" key="2">
    <source>
        <dbReference type="ARBA" id="ARBA00022475"/>
    </source>
</evidence>
<dbReference type="OrthoDB" id="9809785at2"/>
<dbReference type="PANTHER" id="PTHR47089">
    <property type="entry name" value="ABC TRANSPORTER, PERMEASE PROTEIN"/>
    <property type="match status" value="1"/>
</dbReference>
<evidence type="ECO:0000256" key="1">
    <source>
        <dbReference type="ARBA" id="ARBA00004651"/>
    </source>
</evidence>
<dbReference type="RefSeq" id="WP_094508814.1">
    <property type="nucleotide sequence ID" value="NZ_JBHEEK010000007.1"/>
</dbReference>
<dbReference type="AlphaFoldDB" id="A0A256FF75"/>
<keyword evidence="2" id="KW-1003">Cell membrane</keyword>
<keyword evidence="8" id="KW-1185">Reference proteome</keyword>
<feature type="transmembrane region" description="Helical" evidence="6">
    <location>
        <begin position="114"/>
        <end position="135"/>
    </location>
</feature>
<name>A0A256FF75_9HYPH</name>
<reference evidence="7 8" key="1">
    <citation type="submission" date="2017-07" db="EMBL/GenBank/DDBJ databases">
        <title>Phylogenetic study on the rhizospheric bacterium Ochrobactrum sp. A44.</title>
        <authorList>
            <person name="Krzyzanowska D.M."/>
            <person name="Ossowicki A."/>
            <person name="Rajewska M."/>
            <person name="Maciag T."/>
            <person name="Kaczynski Z."/>
            <person name="Czerwicka M."/>
            <person name="Jafra S."/>
        </authorList>
    </citation>
    <scope>NUCLEOTIDE SEQUENCE [LARGE SCALE GENOMIC DNA]</scope>
    <source>
        <strain evidence="7 8">DSM 7216</strain>
    </source>
</reference>
<dbReference type="Proteomes" id="UP000215590">
    <property type="component" value="Unassembled WGS sequence"/>
</dbReference>
<dbReference type="EMBL" id="NNRJ01000052">
    <property type="protein sequence ID" value="OYR13463.1"/>
    <property type="molecule type" value="Genomic_DNA"/>
</dbReference>
<evidence type="ECO:0000256" key="6">
    <source>
        <dbReference type="SAM" id="Phobius"/>
    </source>
</evidence>
<evidence type="ECO:0000256" key="4">
    <source>
        <dbReference type="ARBA" id="ARBA00022989"/>
    </source>
</evidence>
<comment type="subcellular location">
    <subcellularLocation>
        <location evidence="1">Cell membrane</location>
        <topology evidence="1">Multi-pass membrane protein</topology>
    </subcellularLocation>
</comment>
<feature type="transmembrane region" description="Helical" evidence="6">
    <location>
        <begin position="321"/>
        <end position="341"/>
    </location>
</feature>
<feature type="transmembrane region" description="Helical" evidence="6">
    <location>
        <begin position="243"/>
        <end position="262"/>
    </location>
</feature>
<keyword evidence="4 6" id="KW-1133">Transmembrane helix</keyword>
<keyword evidence="3 6" id="KW-0812">Transmembrane</keyword>
<protein>
    <submittedName>
        <fullName evidence="7">Branched-chain amino acid transport system / permease component family protein</fullName>
    </submittedName>
</protein>
<evidence type="ECO:0000256" key="5">
    <source>
        <dbReference type="ARBA" id="ARBA00023136"/>
    </source>
</evidence>
<sequence>MRIERRETRPMLLVATAPIIAVFAAFVLAGLLIASAGAPVFEAFRQIAIGAFGNKLSITETLTRATPLMLTGLAAAVAFRSKLWNIGAEGQFYMGALAVVAFGTQLQLPAALLIPLLLIVGAIAGMIFLLIPLGLRLRFGVDEVVTTLLLNFVAVLFVSMMIEGPMKDPMAFGWPQSEPVPDAAVLPKIMSGMRLHIGILIAIALALIIAYVQKRTVFGLETKAAGLNPQAARFAGVPLGKTLVKVACISGGLAGLAGAIQVMGVKGYVTTDLSPGFGYSGIIVAMLANLNPIGAIFSALFAAAMFVGADGMSRAIGIPSFIADVTVALSLLTMLVALFFTQYRIAR</sequence>
<organism evidence="7 8">
    <name type="scientific">Brucella thiophenivorans</name>
    <dbReference type="NCBI Taxonomy" id="571255"/>
    <lineage>
        <taxon>Bacteria</taxon>
        <taxon>Pseudomonadati</taxon>
        <taxon>Pseudomonadota</taxon>
        <taxon>Alphaproteobacteria</taxon>
        <taxon>Hyphomicrobiales</taxon>
        <taxon>Brucellaceae</taxon>
        <taxon>Brucella/Ochrobactrum group</taxon>
        <taxon>Brucella</taxon>
    </lineage>
</organism>
<keyword evidence="5 6" id="KW-0472">Membrane</keyword>
<dbReference type="GO" id="GO:0022857">
    <property type="term" value="F:transmembrane transporter activity"/>
    <property type="evidence" value="ECO:0007669"/>
    <property type="project" value="InterPro"/>
</dbReference>
<dbReference type="PANTHER" id="PTHR47089:SF1">
    <property type="entry name" value="GUANOSINE ABC TRANSPORTER PERMEASE PROTEIN NUPP"/>
    <property type="match status" value="1"/>
</dbReference>
<proteinExistence type="predicted"/>
<feature type="transmembrane region" description="Helical" evidence="6">
    <location>
        <begin position="12"/>
        <end position="41"/>
    </location>
</feature>
<dbReference type="GO" id="GO:0005886">
    <property type="term" value="C:plasma membrane"/>
    <property type="evidence" value="ECO:0007669"/>
    <property type="project" value="UniProtKB-SubCell"/>
</dbReference>
<gene>
    <name evidence="7" type="ORF">CEV31_3408</name>
</gene>
<evidence type="ECO:0000313" key="8">
    <source>
        <dbReference type="Proteomes" id="UP000215590"/>
    </source>
</evidence>
<dbReference type="Pfam" id="PF02653">
    <property type="entry name" value="BPD_transp_2"/>
    <property type="match status" value="1"/>
</dbReference>
<feature type="transmembrane region" description="Helical" evidence="6">
    <location>
        <begin position="195"/>
        <end position="212"/>
    </location>
</feature>
<dbReference type="CDD" id="cd06580">
    <property type="entry name" value="TM_PBP1_transp_TpRbsC_like"/>
    <property type="match status" value="1"/>
</dbReference>
<feature type="transmembrane region" description="Helical" evidence="6">
    <location>
        <begin position="282"/>
        <end position="309"/>
    </location>
</feature>
<evidence type="ECO:0000313" key="7">
    <source>
        <dbReference type="EMBL" id="OYR13463.1"/>
    </source>
</evidence>
<comment type="caution">
    <text evidence="7">The sequence shown here is derived from an EMBL/GenBank/DDBJ whole genome shotgun (WGS) entry which is preliminary data.</text>
</comment>